<gene>
    <name evidence="2" type="primary">amaP</name>
    <name evidence="2" type="ORF">NBG84_25210</name>
</gene>
<reference evidence="2" key="1">
    <citation type="submission" date="2022-06" db="EMBL/GenBank/DDBJ databases">
        <title>Genome public.</title>
        <authorList>
            <person name="Sun Q."/>
        </authorList>
    </citation>
    <scope>NUCLEOTIDE SEQUENCE</scope>
    <source>
        <strain evidence="2">CWNU-1</strain>
    </source>
</reference>
<comment type="caution">
    <text evidence="2">The sequence shown here is derived from an EMBL/GenBank/DDBJ whole genome shotgun (WGS) entry which is preliminary data.</text>
</comment>
<sequence length="192" mass="20744">MLRTVNRVLLALAGLVLLCLGGGVLAAGAGLDVPSWWPWDGRRDVLLSVADRERWRDEGWWWPSIIAGLAVLVLLALWWFCAQLRRSRLTEILVDSGDGEGSQLRGRALEGAIESEAESLDGVSRARVRLSGRRDQPTARVRLLLEPYASPAVTVARLASEAVAHGRDSAGLAALPAEARLKAAKHGATRVT</sequence>
<dbReference type="NCBIfam" id="NF033218">
    <property type="entry name" value="anchor_AmaP"/>
    <property type="match status" value="1"/>
</dbReference>
<organism evidence="2 3">
    <name type="scientific">Streptomyces albipurpureus</name>
    <dbReference type="NCBI Taxonomy" id="2897419"/>
    <lineage>
        <taxon>Bacteria</taxon>
        <taxon>Bacillati</taxon>
        <taxon>Actinomycetota</taxon>
        <taxon>Actinomycetes</taxon>
        <taxon>Kitasatosporales</taxon>
        <taxon>Streptomycetaceae</taxon>
        <taxon>Streptomyces</taxon>
    </lineage>
</organism>
<accession>A0ABT0UT29</accession>
<protein>
    <submittedName>
        <fullName evidence="2">Alkaline shock response membrane anchor protein AmaP</fullName>
    </submittedName>
</protein>
<keyword evidence="3" id="KW-1185">Reference proteome</keyword>
<dbReference type="Proteomes" id="UP001431429">
    <property type="component" value="Unassembled WGS sequence"/>
</dbReference>
<feature type="transmembrane region" description="Helical" evidence="1">
    <location>
        <begin position="60"/>
        <end position="80"/>
    </location>
</feature>
<evidence type="ECO:0000313" key="3">
    <source>
        <dbReference type="Proteomes" id="UP001431429"/>
    </source>
</evidence>
<proteinExistence type="predicted"/>
<dbReference type="RefSeq" id="WP_250921875.1">
    <property type="nucleotide sequence ID" value="NZ_JAMQAW010000031.1"/>
</dbReference>
<evidence type="ECO:0000256" key="1">
    <source>
        <dbReference type="SAM" id="Phobius"/>
    </source>
</evidence>
<evidence type="ECO:0000313" key="2">
    <source>
        <dbReference type="EMBL" id="MCM2391546.1"/>
    </source>
</evidence>
<keyword evidence="1" id="KW-1133">Transmembrane helix</keyword>
<name>A0ABT0UT29_9ACTN</name>
<keyword evidence="1" id="KW-0472">Membrane</keyword>
<dbReference type="EMBL" id="JAMQAW010000031">
    <property type="protein sequence ID" value="MCM2391546.1"/>
    <property type="molecule type" value="Genomic_DNA"/>
</dbReference>
<keyword evidence="1" id="KW-0812">Transmembrane</keyword>